<reference evidence="2 3" key="1">
    <citation type="submission" date="2019-08" db="EMBL/GenBank/DDBJ databases">
        <title>Seonamhaeicola sediminis sp. nov., isolated from marine sediment.</title>
        <authorList>
            <person name="Cao W.R."/>
        </authorList>
    </citation>
    <scope>NUCLEOTIDE SEQUENCE [LARGE SCALE GENOMIC DNA]</scope>
    <source>
        <strain evidence="2 3">1505</strain>
    </source>
</reference>
<comment type="similarity">
    <text evidence="1">Belongs to the UPF0246 family.</text>
</comment>
<dbReference type="EMBL" id="VRKQ01000021">
    <property type="protein sequence ID" value="TXG34769.1"/>
    <property type="molecule type" value="Genomic_DNA"/>
</dbReference>
<dbReference type="GO" id="GO:0033194">
    <property type="term" value="P:response to hydroperoxide"/>
    <property type="evidence" value="ECO:0007669"/>
    <property type="project" value="TreeGrafter"/>
</dbReference>
<sequence>MKLVLSPAKSLNFESELPTTLNTEACFLKQSERLNKLLKKKSARSLSKLMNISDALGQLNYERNQEWSIPFTADNSRPAVYAFSGDVYRGLDAYSIPQDKLDKLQDTVRIISGLYGILKPTDLIQPYRLEMGTKFPVGKNKNLYEFWKKTITTALNVELEDDELFLNLASNEYFKAIDVKALKVPVITANFKDFKNGEYKMISFFAKAARGMMARYIVDTNATTIDDLKGFNYEGYGYSEEMSSNKELVFIR</sequence>
<dbReference type="InterPro" id="IPR005583">
    <property type="entry name" value="YaaA"/>
</dbReference>
<dbReference type="NCBIfam" id="NF002542">
    <property type="entry name" value="PRK02101.1-3"/>
    <property type="match status" value="1"/>
</dbReference>
<dbReference type="PANTHER" id="PTHR30283:SF4">
    <property type="entry name" value="PEROXIDE STRESS RESISTANCE PROTEIN YAAA"/>
    <property type="match status" value="1"/>
</dbReference>
<proteinExistence type="inferred from homology"/>
<dbReference type="HAMAP" id="MF_00652">
    <property type="entry name" value="UPF0246"/>
    <property type="match status" value="1"/>
</dbReference>
<evidence type="ECO:0000313" key="3">
    <source>
        <dbReference type="Proteomes" id="UP000321080"/>
    </source>
</evidence>
<dbReference type="PANTHER" id="PTHR30283">
    <property type="entry name" value="PEROXIDE STRESS RESPONSE PROTEIN YAAA"/>
    <property type="match status" value="1"/>
</dbReference>
<evidence type="ECO:0000256" key="1">
    <source>
        <dbReference type="HAMAP-Rule" id="MF_00652"/>
    </source>
</evidence>
<organism evidence="2 3">
    <name type="scientific">Seonamhaeicola maritimus</name>
    <dbReference type="NCBI Taxonomy" id="2591822"/>
    <lineage>
        <taxon>Bacteria</taxon>
        <taxon>Pseudomonadati</taxon>
        <taxon>Bacteroidota</taxon>
        <taxon>Flavobacteriia</taxon>
        <taxon>Flavobacteriales</taxon>
        <taxon>Flavobacteriaceae</taxon>
    </lineage>
</organism>
<dbReference type="Proteomes" id="UP000321080">
    <property type="component" value="Unassembled WGS sequence"/>
</dbReference>
<dbReference type="AlphaFoldDB" id="A0A5C7GDY7"/>
<dbReference type="OrthoDB" id="9777133at2"/>
<comment type="caution">
    <text evidence="2">The sequence shown here is derived from an EMBL/GenBank/DDBJ whole genome shotgun (WGS) entry which is preliminary data.</text>
</comment>
<gene>
    <name evidence="2" type="primary">yaaA</name>
    <name evidence="2" type="ORF">FUA22_17830</name>
</gene>
<keyword evidence="3" id="KW-1185">Reference proteome</keyword>
<evidence type="ECO:0000313" key="2">
    <source>
        <dbReference type="EMBL" id="TXG34769.1"/>
    </source>
</evidence>
<dbReference type="GO" id="GO:0005829">
    <property type="term" value="C:cytosol"/>
    <property type="evidence" value="ECO:0007669"/>
    <property type="project" value="TreeGrafter"/>
</dbReference>
<dbReference type="Pfam" id="PF03883">
    <property type="entry name" value="H2O2_YaaD"/>
    <property type="match status" value="1"/>
</dbReference>
<protein>
    <recommendedName>
        <fullName evidence="1">UPF0246 protein FUA22_17830</fullName>
    </recommendedName>
</protein>
<accession>A0A5C7GDY7</accession>
<dbReference type="RefSeq" id="WP_147769962.1">
    <property type="nucleotide sequence ID" value="NZ_VRKQ01000021.1"/>
</dbReference>
<name>A0A5C7GDY7_9FLAO</name>